<evidence type="ECO:0000313" key="1">
    <source>
        <dbReference type="EMBL" id="MXU88748.1"/>
    </source>
</evidence>
<organism evidence="1">
    <name type="scientific">Ixodes ricinus</name>
    <name type="common">Common tick</name>
    <name type="synonym">Acarus ricinus</name>
    <dbReference type="NCBI Taxonomy" id="34613"/>
    <lineage>
        <taxon>Eukaryota</taxon>
        <taxon>Metazoa</taxon>
        <taxon>Ecdysozoa</taxon>
        <taxon>Arthropoda</taxon>
        <taxon>Chelicerata</taxon>
        <taxon>Arachnida</taxon>
        <taxon>Acari</taxon>
        <taxon>Parasitiformes</taxon>
        <taxon>Ixodida</taxon>
        <taxon>Ixodoidea</taxon>
        <taxon>Ixodidae</taxon>
        <taxon>Ixodinae</taxon>
        <taxon>Ixodes</taxon>
    </lineage>
</organism>
<dbReference type="EMBL" id="GIFC01006665">
    <property type="protein sequence ID" value="MXU88748.1"/>
    <property type="molecule type" value="Transcribed_RNA"/>
</dbReference>
<accession>A0A6B0UAU0</accession>
<reference evidence="1" key="1">
    <citation type="submission" date="2019-12" db="EMBL/GenBank/DDBJ databases">
        <title>An insight into the sialome of adult female Ixodes ricinus ticks feeding for 6 days.</title>
        <authorList>
            <person name="Perner J."/>
            <person name="Ribeiro J.M.C."/>
        </authorList>
    </citation>
    <scope>NUCLEOTIDE SEQUENCE</scope>
    <source>
        <strain evidence="1">Semi-engorged</strain>
        <tissue evidence="1">Salivary glands</tissue>
    </source>
</reference>
<sequence>MHASMRGVLSALVEAVLPRGVDSTTNTKLKMKRVQTSVCGIQANLYLPVGSVGHCTTLPTAVATFREKERFHADLILVVTDFELTSLILRFAVTFQDMGPRGP</sequence>
<proteinExistence type="predicted"/>
<protein>
    <submittedName>
        <fullName evidence="1">Putative secreted protein</fullName>
    </submittedName>
</protein>
<dbReference type="AlphaFoldDB" id="A0A6B0UAU0"/>
<name>A0A6B0UAU0_IXORI</name>